<dbReference type="Pfam" id="PF00834">
    <property type="entry name" value="Ribul_P_3_epim"/>
    <property type="match status" value="1"/>
</dbReference>
<reference evidence="3" key="1">
    <citation type="journal article" date="2013" name="Sci. Rep.">
        <title>Metagenomics uncovers a new group of low GC and ultra-small marine Actinobacteria.</title>
        <authorList>
            <person name="Ghai R."/>
            <person name="Mizuno C.M."/>
            <person name="Picazo A."/>
            <person name="Camacho A."/>
            <person name="Rodriguez-Valera F."/>
        </authorList>
    </citation>
    <scope>NUCLEOTIDE SEQUENCE</scope>
</reference>
<dbReference type="GO" id="GO:0046872">
    <property type="term" value="F:metal ion binding"/>
    <property type="evidence" value="ECO:0007669"/>
    <property type="project" value="UniProtKB-KW"/>
</dbReference>
<name>S5DX94_9ACTN</name>
<dbReference type="SUPFAM" id="SSF51366">
    <property type="entry name" value="Ribulose-phoshate binding barrel"/>
    <property type="match status" value="1"/>
</dbReference>
<dbReference type="InterPro" id="IPR011060">
    <property type="entry name" value="RibuloseP-bd_barrel"/>
</dbReference>
<evidence type="ECO:0000313" key="3">
    <source>
        <dbReference type="EMBL" id="AGQ19602.1"/>
    </source>
</evidence>
<organism evidence="3">
    <name type="scientific">Candidatus Actinomarina minuta</name>
    <dbReference type="NCBI Taxonomy" id="1389454"/>
    <lineage>
        <taxon>Bacteria</taxon>
        <taxon>Bacillati</taxon>
        <taxon>Actinomycetota</taxon>
        <taxon>Actinomycetes</taxon>
        <taxon>Candidatus Actinomarinidae</taxon>
        <taxon>Candidatus Actinomarinales</taxon>
        <taxon>Candidatus Actinomarineae</taxon>
        <taxon>Candidatus Actinomarinaceae</taxon>
        <taxon>Candidatus Actinomarina</taxon>
    </lineage>
</organism>
<dbReference type="GO" id="GO:0016857">
    <property type="term" value="F:racemase and epimerase activity, acting on carbohydrates and derivatives"/>
    <property type="evidence" value="ECO:0007669"/>
    <property type="project" value="InterPro"/>
</dbReference>
<protein>
    <submittedName>
        <fullName evidence="3">Pentose-5-phosphate-3-epimerase</fullName>
    </submittedName>
</protein>
<dbReference type="PANTHER" id="PTHR11749">
    <property type="entry name" value="RIBULOSE-5-PHOSPHATE-3-EPIMERASE"/>
    <property type="match status" value="1"/>
</dbReference>
<evidence type="ECO:0000256" key="1">
    <source>
        <dbReference type="ARBA" id="ARBA00022723"/>
    </source>
</evidence>
<keyword evidence="2" id="KW-0413">Isomerase</keyword>
<dbReference type="AlphaFoldDB" id="S5DX94"/>
<keyword evidence="1" id="KW-0479">Metal-binding</keyword>
<proteinExistence type="predicted"/>
<accession>S5DX94</accession>
<dbReference type="EMBL" id="KC811136">
    <property type="protein sequence ID" value="AGQ19602.1"/>
    <property type="molecule type" value="Genomic_DNA"/>
</dbReference>
<dbReference type="InterPro" id="IPR013785">
    <property type="entry name" value="Aldolase_TIM"/>
</dbReference>
<evidence type="ECO:0000256" key="2">
    <source>
        <dbReference type="ARBA" id="ARBA00023235"/>
    </source>
</evidence>
<dbReference type="InterPro" id="IPR000056">
    <property type="entry name" value="Ribul_P_3_epim-like"/>
</dbReference>
<dbReference type="GO" id="GO:0005975">
    <property type="term" value="P:carbohydrate metabolic process"/>
    <property type="evidence" value="ECO:0007669"/>
    <property type="project" value="InterPro"/>
</dbReference>
<sequence length="195" mass="21720">MIISASIQAANQLNIIQDIHKHESKFDQIHVDITDGHFTDNISMSFQHIKEVKKQTNYKVDVQLMVEDNVKLAPLAFEYGADLVCVHSESTKLEDFIKLSKIYENLGVATLPDTDNESINDYLLYSKAVLLLAVNPGFSNQGQAINLIDKVKSFHNLYPNFNGDLIADGGIKNEDLDNLKINNVDIAVQGGAIFN</sequence>
<dbReference type="Gene3D" id="3.20.20.70">
    <property type="entry name" value="Aldolase class I"/>
    <property type="match status" value="1"/>
</dbReference>